<evidence type="ECO:0000313" key="6">
    <source>
        <dbReference type="EMBL" id="CAL1526062.1"/>
    </source>
</evidence>
<dbReference type="PANTHER" id="PTHR10903:SF184">
    <property type="entry name" value="GTP-BINDING PROTEIN A"/>
    <property type="match status" value="1"/>
</dbReference>
<keyword evidence="4" id="KW-0175">Coiled coil</keyword>
<accession>A0AAV2GX89</accession>
<evidence type="ECO:0000256" key="2">
    <source>
        <dbReference type="ARBA" id="ARBA00022741"/>
    </source>
</evidence>
<dbReference type="Pfam" id="PF04548">
    <property type="entry name" value="AIG1"/>
    <property type="match status" value="1"/>
</dbReference>
<keyword evidence="7" id="KW-1185">Reference proteome</keyword>
<dbReference type="AlphaFoldDB" id="A0AAV2GX89"/>
<keyword evidence="3" id="KW-0342">GTP-binding</keyword>
<sequence length="331" mass="37016">IDLLLIGKTGNGKSATGNTILNRKVFKSTASSTSVTKKIQKNFSEYNGRVITIVDGPGVGDTDLGDEESVKFVIDAMTKAIAANTCGYHAFLLVVRFGGRFTKEDKKTIEILKAIFGPDFVKNYCILIVTCGDNFNPKENPAPSFKDWCNSQTGVFKSLFLECNGRVVLFDNITKNFARRSGQINELLSLVDGLSASGLRYTDENFIMAQKQRDDIILKSKIPVIQQETMKEASLIIQQLGKVDVDDPQNRLKELVVLKQRTDNLVKSVRDQDKDTGALKDIITSARNIQNTVKEHILTTKSAIEIKEKRRNHTAEIKKLRAEKERQKTKD</sequence>
<comment type="caution">
    <text evidence="6">The sequence shown here is derived from an EMBL/GenBank/DDBJ whole genome shotgun (WGS) entry which is preliminary data.</text>
</comment>
<dbReference type="PANTHER" id="PTHR10903">
    <property type="entry name" value="GTPASE, IMAP FAMILY MEMBER-RELATED"/>
    <property type="match status" value="1"/>
</dbReference>
<dbReference type="SUPFAM" id="SSF52540">
    <property type="entry name" value="P-loop containing nucleoside triphosphate hydrolases"/>
    <property type="match status" value="1"/>
</dbReference>
<dbReference type="InterPro" id="IPR045058">
    <property type="entry name" value="GIMA/IAN/Toc"/>
</dbReference>
<feature type="domain" description="AIG1-type G" evidence="5">
    <location>
        <begin position="1"/>
        <end position="210"/>
    </location>
</feature>
<dbReference type="FunFam" id="3.40.50.300:FF:000840">
    <property type="entry name" value="Immune-associated nucleotide-binding protein 9"/>
    <property type="match status" value="1"/>
</dbReference>
<dbReference type="PROSITE" id="PS51720">
    <property type="entry name" value="G_AIG1"/>
    <property type="match status" value="1"/>
</dbReference>
<comment type="similarity">
    <text evidence="1">Belongs to the TRAFAC class TrmE-Era-EngA-EngB-Septin-like GTPase superfamily. AIG1/Toc34/Toc159-like paraseptin GTPase family. IAN subfamily.</text>
</comment>
<dbReference type="Proteomes" id="UP001497497">
    <property type="component" value="Unassembled WGS sequence"/>
</dbReference>
<dbReference type="EMBL" id="CAXITT010000002">
    <property type="protein sequence ID" value="CAL1526062.1"/>
    <property type="molecule type" value="Genomic_DNA"/>
</dbReference>
<feature type="non-terminal residue" evidence="6">
    <location>
        <position position="1"/>
    </location>
</feature>
<keyword evidence="2" id="KW-0547">Nucleotide-binding</keyword>
<evidence type="ECO:0000256" key="4">
    <source>
        <dbReference type="SAM" id="Coils"/>
    </source>
</evidence>
<evidence type="ECO:0000256" key="3">
    <source>
        <dbReference type="ARBA" id="ARBA00023134"/>
    </source>
</evidence>
<dbReference type="InterPro" id="IPR006703">
    <property type="entry name" value="G_AIG1"/>
</dbReference>
<feature type="coiled-coil region" evidence="4">
    <location>
        <begin position="303"/>
        <end position="330"/>
    </location>
</feature>
<dbReference type="InterPro" id="IPR027417">
    <property type="entry name" value="P-loop_NTPase"/>
</dbReference>
<evidence type="ECO:0000259" key="5">
    <source>
        <dbReference type="PROSITE" id="PS51720"/>
    </source>
</evidence>
<evidence type="ECO:0000313" key="7">
    <source>
        <dbReference type="Proteomes" id="UP001497497"/>
    </source>
</evidence>
<reference evidence="6 7" key="1">
    <citation type="submission" date="2024-04" db="EMBL/GenBank/DDBJ databases">
        <authorList>
            <consortium name="Genoscope - CEA"/>
            <person name="William W."/>
        </authorList>
    </citation>
    <scope>NUCLEOTIDE SEQUENCE [LARGE SCALE GENOMIC DNA]</scope>
</reference>
<dbReference type="GO" id="GO:0005525">
    <property type="term" value="F:GTP binding"/>
    <property type="evidence" value="ECO:0007669"/>
    <property type="project" value="UniProtKB-KW"/>
</dbReference>
<feature type="non-terminal residue" evidence="6">
    <location>
        <position position="331"/>
    </location>
</feature>
<protein>
    <recommendedName>
        <fullName evidence="5">AIG1-type G domain-containing protein</fullName>
    </recommendedName>
</protein>
<organism evidence="6 7">
    <name type="scientific">Lymnaea stagnalis</name>
    <name type="common">Great pond snail</name>
    <name type="synonym">Helix stagnalis</name>
    <dbReference type="NCBI Taxonomy" id="6523"/>
    <lineage>
        <taxon>Eukaryota</taxon>
        <taxon>Metazoa</taxon>
        <taxon>Spiralia</taxon>
        <taxon>Lophotrochozoa</taxon>
        <taxon>Mollusca</taxon>
        <taxon>Gastropoda</taxon>
        <taxon>Heterobranchia</taxon>
        <taxon>Euthyneura</taxon>
        <taxon>Panpulmonata</taxon>
        <taxon>Hygrophila</taxon>
        <taxon>Lymnaeoidea</taxon>
        <taxon>Lymnaeidae</taxon>
        <taxon>Lymnaea</taxon>
    </lineage>
</organism>
<gene>
    <name evidence="6" type="ORF">GSLYS_00000239001</name>
</gene>
<evidence type="ECO:0000256" key="1">
    <source>
        <dbReference type="ARBA" id="ARBA00008535"/>
    </source>
</evidence>
<dbReference type="Gene3D" id="3.40.50.300">
    <property type="entry name" value="P-loop containing nucleotide triphosphate hydrolases"/>
    <property type="match status" value="1"/>
</dbReference>
<proteinExistence type="inferred from homology"/>
<name>A0AAV2GX89_LYMST</name>